<dbReference type="PANTHER" id="PTHR40265">
    <property type="entry name" value="BLL2707 PROTEIN"/>
    <property type="match status" value="1"/>
</dbReference>
<dbReference type="EMBL" id="VFOQ01000002">
    <property type="protein sequence ID" value="TQL56761.1"/>
    <property type="molecule type" value="Genomic_DNA"/>
</dbReference>
<dbReference type="Pfam" id="PF13468">
    <property type="entry name" value="Glyoxalase_3"/>
    <property type="match status" value="1"/>
</dbReference>
<dbReference type="Gene3D" id="3.10.180.10">
    <property type="entry name" value="2,3-Dihydroxybiphenyl 1,2-Dioxygenase, domain 1"/>
    <property type="match status" value="1"/>
</dbReference>
<evidence type="ECO:0000313" key="2">
    <source>
        <dbReference type="EMBL" id="TQL56761.1"/>
    </source>
</evidence>
<dbReference type="PANTHER" id="PTHR40265:SF1">
    <property type="entry name" value="GLYOXALASE-LIKE DOMAIN-CONTAINING PROTEIN"/>
    <property type="match status" value="1"/>
</dbReference>
<dbReference type="AlphaFoldDB" id="A0A542Z8W8"/>
<dbReference type="SUPFAM" id="SSF54593">
    <property type="entry name" value="Glyoxalase/Bleomycin resistance protein/Dihydroxybiphenyl dioxygenase"/>
    <property type="match status" value="1"/>
</dbReference>
<evidence type="ECO:0000313" key="3">
    <source>
        <dbReference type="Proteomes" id="UP000319514"/>
    </source>
</evidence>
<dbReference type="Proteomes" id="UP000319514">
    <property type="component" value="Unassembled WGS sequence"/>
</dbReference>
<dbReference type="InterPro" id="IPR029068">
    <property type="entry name" value="Glyas_Bleomycin-R_OHBP_Dase"/>
</dbReference>
<gene>
    <name evidence="2" type="ORF">FB474_3522</name>
</gene>
<dbReference type="InterPro" id="IPR025870">
    <property type="entry name" value="Glyoxalase-like_dom"/>
</dbReference>
<protein>
    <submittedName>
        <fullName evidence="2">Glyoxalase-like protein</fullName>
    </submittedName>
</protein>
<keyword evidence="3" id="KW-1185">Reference proteome</keyword>
<feature type="domain" description="Glyoxalase-like" evidence="1">
    <location>
        <begin position="6"/>
        <end position="175"/>
    </location>
</feature>
<organism evidence="2 3">
    <name type="scientific">Oryzihumus leptocrescens</name>
    <dbReference type="NCBI Taxonomy" id="297536"/>
    <lineage>
        <taxon>Bacteria</taxon>
        <taxon>Bacillati</taxon>
        <taxon>Actinomycetota</taxon>
        <taxon>Actinomycetes</taxon>
        <taxon>Micrococcales</taxon>
        <taxon>Intrasporangiaceae</taxon>
        <taxon>Oryzihumus</taxon>
    </lineage>
</organism>
<accession>A0A542Z8W8</accession>
<reference evidence="2 3" key="1">
    <citation type="submission" date="2019-06" db="EMBL/GenBank/DDBJ databases">
        <title>Sequencing the genomes of 1000 actinobacteria strains.</title>
        <authorList>
            <person name="Klenk H.-P."/>
        </authorList>
    </citation>
    <scope>NUCLEOTIDE SEQUENCE [LARGE SCALE GENOMIC DNA]</scope>
    <source>
        <strain evidence="2 3">DSM 18082</strain>
    </source>
</reference>
<name>A0A542Z8W8_9MICO</name>
<comment type="caution">
    <text evidence="2">The sequence shown here is derived from an EMBL/GenBank/DDBJ whole genome shotgun (WGS) entry which is preliminary data.</text>
</comment>
<sequence length="214" mass="23411">MTAMRVDHVSYAAEHDGLKATAQRLSAQIGVEPVDGGIHPRFGTRNIIFPLAHDRYVEVVEVLDHPASDKAAFGQAVRARSEAGGGWLGWVVNVDDLSEAEQRLGREAVDGYRHRPDGVELKWRQLGIKGLMSDPQLPYYIHWDDPAVHPSVGASTDVTISKLQIAGDPDRLRDWLGLPPEYTSSVIDFDFVAPHGTPGLLSVTFDTPNGQVTV</sequence>
<evidence type="ECO:0000259" key="1">
    <source>
        <dbReference type="Pfam" id="PF13468"/>
    </source>
</evidence>
<proteinExistence type="predicted"/>